<dbReference type="InterPro" id="IPR056635">
    <property type="entry name" value="DUF7733"/>
</dbReference>
<evidence type="ECO:0000256" key="1">
    <source>
        <dbReference type="SAM" id="Phobius"/>
    </source>
</evidence>
<comment type="caution">
    <text evidence="3">The sequence shown here is derived from an EMBL/GenBank/DDBJ whole genome shotgun (WGS) entry which is preliminary data.</text>
</comment>
<keyword evidence="1" id="KW-0472">Membrane</keyword>
<evidence type="ECO:0000313" key="3">
    <source>
        <dbReference type="EMBL" id="KAL2558643.1"/>
    </source>
</evidence>
<dbReference type="PANTHER" id="PTHR33829">
    <property type="entry name" value="OSJNBA0044M19.10 PROTEIN"/>
    <property type="match status" value="1"/>
</dbReference>
<dbReference type="AlphaFoldDB" id="A0ABD1X9K3"/>
<accession>A0ABD1X9K3</accession>
<dbReference type="EMBL" id="JBFOLJ010000001">
    <property type="protein sequence ID" value="KAL2558643.1"/>
    <property type="molecule type" value="Genomic_DNA"/>
</dbReference>
<keyword evidence="4" id="KW-1185">Reference proteome</keyword>
<reference evidence="4" key="1">
    <citation type="submission" date="2024-07" db="EMBL/GenBank/DDBJ databases">
        <title>Two chromosome-level genome assemblies of Korean endemic species Abeliophyllum distichum and Forsythia ovata (Oleaceae).</title>
        <authorList>
            <person name="Jang H."/>
        </authorList>
    </citation>
    <scope>NUCLEOTIDE SEQUENCE [LARGE SCALE GENOMIC DNA]</scope>
</reference>
<feature type="transmembrane region" description="Helical" evidence="1">
    <location>
        <begin position="88"/>
        <end position="112"/>
    </location>
</feature>
<feature type="transmembrane region" description="Helical" evidence="1">
    <location>
        <begin position="49"/>
        <end position="68"/>
    </location>
</feature>
<gene>
    <name evidence="3" type="ORF">Fot_03382</name>
</gene>
<dbReference type="Pfam" id="PF24867">
    <property type="entry name" value="DUF7733"/>
    <property type="match status" value="1"/>
</dbReference>
<keyword evidence="1" id="KW-1133">Transmembrane helix</keyword>
<organism evidence="3 4">
    <name type="scientific">Forsythia ovata</name>
    <dbReference type="NCBI Taxonomy" id="205694"/>
    <lineage>
        <taxon>Eukaryota</taxon>
        <taxon>Viridiplantae</taxon>
        <taxon>Streptophyta</taxon>
        <taxon>Embryophyta</taxon>
        <taxon>Tracheophyta</taxon>
        <taxon>Spermatophyta</taxon>
        <taxon>Magnoliopsida</taxon>
        <taxon>eudicotyledons</taxon>
        <taxon>Gunneridae</taxon>
        <taxon>Pentapetalae</taxon>
        <taxon>asterids</taxon>
        <taxon>lamiids</taxon>
        <taxon>Lamiales</taxon>
        <taxon>Oleaceae</taxon>
        <taxon>Forsythieae</taxon>
        <taxon>Forsythia</taxon>
    </lineage>
</organism>
<dbReference type="Proteomes" id="UP001604277">
    <property type="component" value="Unassembled WGS sequence"/>
</dbReference>
<name>A0ABD1X9K3_9LAMI</name>
<sequence length="176" mass="19365">MSGAVGMPRDIGVTKEEAHEPADINKTTLKTTVKPPNCGYFFTFRQLNALALIIIISDGSLHIFHGILEGDKVGITGAAPRVFLLASQVFFEGLTSAGGISLPILVFMHVLFNKRRILTIVKWLRVEISKVGAAEYNGSSRKVQIGRPLAVANMFYWCLDLFGFLLPVFLPKAFKI</sequence>
<keyword evidence="1" id="KW-0812">Transmembrane</keyword>
<evidence type="ECO:0000259" key="2">
    <source>
        <dbReference type="Pfam" id="PF24867"/>
    </source>
</evidence>
<feature type="domain" description="DUF7733" evidence="2">
    <location>
        <begin position="62"/>
        <end position="175"/>
    </location>
</feature>
<proteinExistence type="predicted"/>
<protein>
    <recommendedName>
        <fullName evidence="2">DUF7733 domain-containing protein</fullName>
    </recommendedName>
</protein>
<feature type="transmembrane region" description="Helical" evidence="1">
    <location>
        <begin position="149"/>
        <end position="170"/>
    </location>
</feature>
<dbReference type="PANTHER" id="PTHR33829:SF1">
    <property type="entry name" value="TRANSMEMBRANE PROTEIN"/>
    <property type="match status" value="1"/>
</dbReference>
<evidence type="ECO:0000313" key="4">
    <source>
        <dbReference type="Proteomes" id="UP001604277"/>
    </source>
</evidence>